<dbReference type="InterPro" id="IPR018247">
    <property type="entry name" value="EF_Hand_1_Ca_BS"/>
</dbReference>
<dbReference type="InterPro" id="IPR002048">
    <property type="entry name" value="EF_hand_dom"/>
</dbReference>
<comment type="caution">
    <text evidence="3">The sequence shown here is derived from an EMBL/GenBank/DDBJ whole genome shotgun (WGS) entry which is preliminary data.</text>
</comment>
<feature type="domain" description="EF-hand" evidence="2">
    <location>
        <begin position="18"/>
        <end position="53"/>
    </location>
</feature>
<dbReference type="EMBL" id="QGNW01000158">
    <property type="protein sequence ID" value="RVW90122.1"/>
    <property type="molecule type" value="Genomic_DNA"/>
</dbReference>
<organism evidence="3 4">
    <name type="scientific">Vitis vinifera</name>
    <name type="common">Grape</name>
    <dbReference type="NCBI Taxonomy" id="29760"/>
    <lineage>
        <taxon>Eukaryota</taxon>
        <taxon>Viridiplantae</taxon>
        <taxon>Streptophyta</taxon>
        <taxon>Embryophyta</taxon>
        <taxon>Tracheophyta</taxon>
        <taxon>Spermatophyta</taxon>
        <taxon>Magnoliopsida</taxon>
        <taxon>eudicotyledons</taxon>
        <taxon>Gunneridae</taxon>
        <taxon>Pentapetalae</taxon>
        <taxon>rosids</taxon>
        <taxon>Vitales</taxon>
        <taxon>Vitaceae</taxon>
        <taxon>Viteae</taxon>
        <taxon>Vitis</taxon>
    </lineage>
</organism>
<dbReference type="PROSITE" id="PS50222">
    <property type="entry name" value="EF_HAND_2"/>
    <property type="match status" value="1"/>
</dbReference>
<sequence>MEEIREAALAYYEAGTQEQKQLAWAFFQTLDVDGDGTVSIQEFVNFLRGRATGCSIIPTFTGHLTVTAMGVWISTKFSPSSI</sequence>
<protein>
    <recommendedName>
        <fullName evidence="2">EF-hand domain-containing protein</fullName>
    </recommendedName>
</protein>
<dbReference type="Pfam" id="PF00036">
    <property type="entry name" value="EF-hand_1"/>
    <property type="match status" value="1"/>
</dbReference>
<accession>A0A438I0B8</accession>
<dbReference type="SUPFAM" id="SSF47473">
    <property type="entry name" value="EF-hand"/>
    <property type="match status" value="1"/>
</dbReference>
<evidence type="ECO:0000259" key="2">
    <source>
        <dbReference type="PROSITE" id="PS50222"/>
    </source>
</evidence>
<dbReference type="PROSITE" id="PS00018">
    <property type="entry name" value="EF_HAND_1"/>
    <property type="match status" value="1"/>
</dbReference>
<evidence type="ECO:0000313" key="3">
    <source>
        <dbReference type="EMBL" id="RVW90122.1"/>
    </source>
</evidence>
<reference evidence="3 4" key="1">
    <citation type="journal article" date="2018" name="PLoS Genet.">
        <title>Population sequencing reveals clonal diversity and ancestral inbreeding in the grapevine cultivar Chardonnay.</title>
        <authorList>
            <person name="Roach M.J."/>
            <person name="Johnson D.L."/>
            <person name="Bohlmann J."/>
            <person name="van Vuuren H.J."/>
            <person name="Jones S.J."/>
            <person name="Pretorius I.S."/>
            <person name="Schmidt S.A."/>
            <person name="Borneman A.R."/>
        </authorList>
    </citation>
    <scope>NUCLEOTIDE SEQUENCE [LARGE SCALE GENOMIC DNA]</scope>
    <source>
        <strain evidence="4">cv. Chardonnay</strain>
        <tissue evidence="3">Leaf</tissue>
    </source>
</reference>
<keyword evidence="1" id="KW-0106">Calcium</keyword>
<name>A0A438I0B8_VITVI</name>
<dbReference type="InterPro" id="IPR011992">
    <property type="entry name" value="EF-hand-dom_pair"/>
</dbReference>
<dbReference type="Gene3D" id="1.10.238.10">
    <property type="entry name" value="EF-hand"/>
    <property type="match status" value="1"/>
</dbReference>
<gene>
    <name evidence="3" type="ORF">CK203_035910</name>
</gene>
<evidence type="ECO:0000256" key="1">
    <source>
        <dbReference type="ARBA" id="ARBA00022837"/>
    </source>
</evidence>
<dbReference type="AlphaFoldDB" id="A0A438I0B8"/>
<evidence type="ECO:0000313" key="4">
    <source>
        <dbReference type="Proteomes" id="UP000288805"/>
    </source>
</evidence>
<proteinExistence type="predicted"/>
<dbReference type="GO" id="GO:0005509">
    <property type="term" value="F:calcium ion binding"/>
    <property type="evidence" value="ECO:0007669"/>
    <property type="project" value="InterPro"/>
</dbReference>
<dbReference type="Proteomes" id="UP000288805">
    <property type="component" value="Unassembled WGS sequence"/>
</dbReference>